<dbReference type="EMBL" id="CP003359">
    <property type="protein sequence ID" value="AGB40911.1"/>
    <property type="molecule type" value="Genomic_DNA"/>
</dbReference>
<dbReference type="STRING" id="748449.Halha_0950"/>
<dbReference type="KEGG" id="hhl:Halha_0950"/>
<dbReference type="RefSeq" id="WP_015326636.1">
    <property type="nucleotide sequence ID" value="NC_019978.1"/>
</dbReference>
<name>L0K7D1_HALHC</name>
<reference evidence="2" key="1">
    <citation type="submission" date="2012-02" db="EMBL/GenBank/DDBJ databases">
        <title>The complete genome of Halobacteroides halobius DSM 5150.</title>
        <authorList>
            <person name="Lucas S."/>
            <person name="Copeland A."/>
            <person name="Lapidus A."/>
            <person name="Glavina del Rio T."/>
            <person name="Dalin E."/>
            <person name="Tice H."/>
            <person name="Bruce D."/>
            <person name="Goodwin L."/>
            <person name="Pitluck S."/>
            <person name="Peters L."/>
            <person name="Mikhailova N."/>
            <person name="Gu W."/>
            <person name="Kyrpides N."/>
            <person name="Mavromatis K."/>
            <person name="Ivanova N."/>
            <person name="Brettin T."/>
            <person name="Detter J.C."/>
            <person name="Han C."/>
            <person name="Larimer F."/>
            <person name="Land M."/>
            <person name="Hauser L."/>
            <person name="Markowitz V."/>
            <person name="Cheng J.-F."/>
            <person name="Hugenholtz P."/>
            <person name="Woyke T."/>
            <person name="Wu D."/>
            <person name="Tindall B."/>
            <person name="Pomrenke H."/>
            <person name="Brambilla E."/>
            <person name="Klenk H.-P."/>
            <person name="Eisen J.A."/>
        </authorList>
    </citation>
    <scope>NUCLEOTIDE SEQUENCE [LARGE SCALE GENOMIC DNA]</scope>
    <source>
        <strain evidence="2">ATCC 35273 / DSM 5150 / MD-1</strain>
    </source>
</reference>
<evidence type="ECO:0000313" key="2">
    <source>
        <dbReference type="Proteomes" id="UP000010880"/>
    </source>
</evidence>
<protein>
    <submittedName>
        <fullName evidence="1">Uncharacterized protein</fullName>
    </submittedName>
</protein>
<dbReference type="Proteomes" id="UP000010880">
    <property type="component" value="Chromosome"/>
</dbReference>
<sequence>MKLTTQVIEFAKEQGADLVGIVDLEETTIQDLVDKVNQVDKDLNWIGDKMSKVGSPVDNSNTDKRRK</sequence>
<evidence type="ECO:0000313" key="1">
    <source>
        <dbReference type="EMBL" id="AGB40911.1"/>
    </source>
</evidence>
<dbReference type="HOGENOM" id="CLU_2806498_0_0_9"/>
<keyword evidence="2" id="KW-1185">Reference proteome</keyword>
<dbReference type="AlphaFoldDB" id="L0K7D1"/>
<gene>
    <name evidence="1" type="ordered locus">Halha_0950</name>
</gene>
<organism evidence="1 2">
    <name type="scientific">Halobacteroides halobius (strain ATCC 35273 / DSM 5150 / MD-1)</name>
    <dbReference type="NCBI Taxonomy" id="748449"/>
    <lineage>
        <taxon>Bacteria</taxon>
        <taxon>Bacillati</taxon>
        <taxon>Bacillota</taxon>
        <taxon>Clostridia</taxon>
        <taxon>Halanaerobiales</taxon>
        <taxon>Halobacteroidaceae</taxon>
        <taxon>Halobacteroides</taxon>
    </lineage>
</organism>
<proteinExistence type="predicted"/>
<accession>L0K7D1</accession>